<dbReference type="InterPro" id="IPR053053">
    <property type="entry name" value="WD_repeat_protein"/>
</dbReference>
<evidence type="ECO:0000313" key="3">
    <source>
        <dbReference type="Proteomes" id="UP001280121"/>
    </source>
</evidence>
<sequence>MSIRIPVPTPLFPNQRYRGLLRNEAPVTGRYISKREQAAIPLSVSGAPSVPDPSLSKEPDPPVVVIPPVQGSISDTDLPRGILSLLRHQSKVHAQQSRISGRLSADICYHRMVVNAINWTASHAVKDVKLPQQGHFVLSCCYDRHRGGSKGALRLWDIRTGKVGHQYIQGLGPILDVEFTLDGKQFIWCQYE</sequence>
<dbReference type="SUPFAM" id="SSF50978">
    <property type="entry name" value="WD40 repeat-like"/>
    <property type="match status" value="1"/>
</dbReference>
<name>A0AAD9TPF2_9ROSI</name>
<proteinExistence type="predicted"/>
<dbReference type="Gene3D" id="2.130.10.10">
    <property type="entry name" value="YVTN repeat-like/Quinoprotein amine dehydrogenase"/>
    <property type="match status" value="1"/>
</dbReference>
<dbReference type="InterPro" id="IPR015943">
    <property type="entry name" value="WD40/YVTN_repeat-like_dom_sf"/>
</dbReference>
<gene>
    <name evidence="2" type="ORF">Ddye_027129</name>
</gene>
<dbReference type="InterPro" id="IPR036322">
    <property type="entry name" value="WD40_repeat_dom_sf"/>
</dbReference>
<accession>A0AAD9TPF2</accession>
<reference evidence="2" key="1">
    <citation type="journal article" date="2023" name="Plant J.">
        <title>Genome sequences and population genomics provide insights into the demographic history, inbreeding, and mutation load of two 'living fossil' tree species of Dipteronia.</title>
        <authorList>
            <person name="Feng Y."/>
            <person name="Comes H.P."/>
            <person name="Chen J."/>
            <person name="Zhu S."/>
            <person name="Lu R."/>
            <person name="Zhang X."/>
            <person name="Li P."/>
            <person name="Qiu J."/>
            <person name="Olsen K.M."/>
            <person name="Qiu Y."/>
        </authorList>
    </citation>
    <scope>NUCLEOTIDE SEQUENCE</scope>
    <source>
        <strain evidence="2">KIB01</strain>
    </source>
</reference>
<protein>
    <submittedName>
        <fullName evidence="2">Uncharacterized protein</fullName>
    </submittedName>
</protein>
<evidence type="ECO:0000256" key="1">
    <source>
        <dbReference type="SAM" id="MobiDB-lite"/>
    </source>
</evidence>
<organism evidence="2 3">
    <name type="scientific">Dipteronia dyeriana</name>
    <dbReference type="NCBI Taxonomy" id="168575"/>
    <lineage>
        <taxon>Eukaryota</taxon>
        <taxon>Viridiplantae</taxon>
        <taxon>Streptophyta</taxon>
        <taxon>Embryophyta</taxon>
        <taxon>Tracheophyta</taxon>
        <taxon>Spermatophyta</taxon>
        <taxon>Magnoliopsida</taxon>
        <taxon>eudicotyledons</taxon>
        <taxon>Gunneridae</taxon>
        <taxon>Pentapetalae</taxon>
        <taxon>rosids</taxon>
        <taxon>malvids</taxon>
        <taxon>Sapindales</taxon>
        <taxon>Sapindaceae</taxon>
        <taxon>Hippocastanoideae</taxon>
        <taxon>Acereae</taxon>
        <taxon>Dipteronia</taxon>
    </lineage>
</organism>
<dbReference type="PANTHER" id="PTHR44566">
    <property type="entry name" value="TRANSDUCIN/WD40 REPEAT-LIKE SUPERFAMILY PROTEIN"/>
    <property type="match status" value="1"/>
</dbReference>
<evidence type="ECO:0000313" key="2">
    <source>
        <dbReference type="EMBL" id="KAK2639334.1"/>
    </source>
</evidence>
<dbReference type="EMBL" id="JANJYI010000008">
    <property type="protein sequence ID" value="KAK2639334.1"/>
    <property type="molecule type" value="Genomic_DNA"/>
</dbReference>
<dbReference type="PANTHER" id="PTHR44566:SF1">
    <property type="entry name" value="WD REPEAT-CONTAINING PROTEIN 25"/>
    <property type="match status" value="1"/>
</dbReference>
<feature type="region of interest" description="Disordered" evidence="1">
    <location>
        <begin position="43"/>
        <end position="62"/>
    </location>
</feature>
<dbReference type="Proteomes" id="UP001280121">
    <property type="component" value="Unassembled WGS sequence"/>
</dbReference>
<dbReference type="AlphaFoldDB" id="A0AAD9TPF2"/>
<comment type="caution">
    <text evidence="2">The sequence shown here is derived from an EMBL/GenBank/DDBJ whole genome shotgun (WGS) entry which is preliminary data.</text>
</comment>
<keyword evidence="3" id="KW-1185">Reference proteome</keyword>